<protein>
    <submittedName>
        <fullName evidence="6">Autotransporter-associated beta strand repeat-containing protein</fullName>
    </submittedName>
</protein>
<evidence type="ECO:0000259" key="4">
    <source>
        <dbReference type="Pfam" id="PF14252"/>
    </source>
</evidence>
<feature type="domain" description="DUF4347" evidence="4">
    <location>
        <begin position="76"/>
        <end position="238"/>
    </location>
</feature>
<evidence type="ECO:0000256" key="1">
    <source>
        <dbReference type="ARBA" id="ARBA00022729"/>
    </source>
</evidence>
<feature type="chain" id="PRO_5010231540" evidence="3">
    <location>
        <begin position="24"/>
        <end position="1915"/>
    </location>
</feature>
<reference evidence="6 7" key="1">
    <citation type="submission" date="2016-10" db="EMBL/GenBank/DDBJ databases">
        <authorList>
            <person name="de Groot N.N."/>
        </authorList>
    </citation>
    <scope>NUCLEOTIDE SEQUENCE [LARGE SCALE GENOMIC DNA]</scope>
    <source>
        <strain evidence="6 7">CCUG 59231</strain>
    </source>
</reference>
<organism evidence="6 7">
    <name type="scientific">Ectopseudomonas composti</name>
    <dbReference type="NCBI Taxonomy" id="658457"/>
    <lineage>
        <taxon>Bacteria</taxon>
        <taxon>Pseudomonadati</taxon>
        <taxon>Pseudomonadota</taxon>
        <taxon>Gammaproteobacteria</taxon>
        <taxon>Pseudomonadales</taxon>
        <taxon>Pseudomonadaceae</taxon>
        <taxon>Ectopseudomonas</taxon>
    </lineage>
</organism>
<dbReference type="InterPro" id="IPR044048">
    <property type="entry name" value="Big_12"/>
</dbReference>
<dbReference type="Pfam" id="PF12951">
    <property type="entry name" value="PATR"/>
    <property type="match status" value="1"/>
</dbReference>
<feature type="region of interest" description="Disordered" evidence="2">
    <location>
        <begin position="1742"/>
        <end position="1776"/>
    </location>
</feature>
<dbReference type="Pfam" id="PF19078">
    <property type="entry name" value="Big_12"/>
    <property type="match status" value="4"/>
</dbReference>
<feature type="domain" description="Bacterial Ig-like" evidence="5">
    <location>
        <begin position="1306"/>
        <end position="1407"/>
    </location>
</feature>
<name>A0A1I5JHD2_9GAMM</name>
<dbReference type="InterPro" id="IPR025592">
    <property type="entry name" value="DUF4347"/>
</dbReference>
<dbReference type="InterPro" id="IPR014755">
    <property type="entry name" value="Cu-Rt/internalin_Ig-like"/>
</dbReference>
<feature type="domain" description="Bacterial Ig-like" evidence="5">
    <location>
        <begin position="1203"/>
        <end position="1305"/>
    </location>
</feature>
<feature type="signal peptide" evidence="3">
    <location>
        <begin position="1"/>
        <end position="23"/>
    </location>
</feature>
<dbReference type="Proteomes" id="UP000182400">
    <property type="component" value="Unassembled WGS sequence"/>
</dbReference>
<keyword evidence="1 3" id="KW-0732">Signal</keyword>
<dbReference type="InterPro" id="IPR013425">
    <property type="entry name" value="Autotrns_rpt"/>
</dbReference>
<dbReference type="STRING" id="658457.SAMN05216601_101405"/>
<gene>
    <name evidence="6" type="ORF">SAMN05216601_101405</name>
</gene>
<evidence type="ECO:0000259" key="5">
    <source>
        <dbReference type="Pfam" id="PF19078"/>
    </source>
</evidence>
<feature type="compositionally biased region" description="Low complexity" evidence="2">
    <location>
        <begin position="1750"/>
        <end position="1763"/>
    </location>
</feature>
<evidence type="ECO:0000313" key="7">
    <source>
        <dbReference type="Proteomes" id="UP000182400"/>
    </source>
</evidence>
<dbReference type="Gene3D" id="2.60.40.1220">
    <property type="match status" value="1"/>
</dbReference>
<feature type="compositionally biased region" description="Polar residues" evidence="2">
    <location>
        <begin position="51"/>
        <end position="67"/>
    </location>
</feature>
<dbReference type="EMBL" id="FOWP01000001">
    <property type="protein sequence ID" value="SFO72227.1"/>
    <property type="molecule type" value="Genomic_DNA"/>
</dbReference>
<feature type="region of interest" description="Disordered" evidence="2">
    <location>
        <begin position="45"/>
        <end position="67"/>
    </location>
</feature>
<proteinExistence type="predicted"/>
<dbReference type="NCBIfam" id="TIGR02601">
    <property type="entry name" value="autotrns_rpt"/>
    <property type="match status" value="1"/>
</dbReference>
<evidence type="ECO:0000256" key="2">
    <source>
        <dbReference type="SAM" id="MobiDB-lite"/>
    </source>
</evidence>
<accession>A0A1I5JHD2</accession>
<dbReference type="Pfam" id="PF14252">
    <property type="entry name" value="DUF4347"/>
    <property type="match status" value="1"/>
</dbReference>
<feature type="domain" description="Bacterial Ig-like" evidence="5">
    <location>
        <begin position="1408"/>
        <end position="1510"/>
    </location>
</feature>
<feature type="domain" description="Bacterial Ig-like" evidence="5">
    <location>
        <begin position="417"/>
        <end position="513"/>
    </location>
</feature>
<evidence type="ECO:0000313" key="6">
    <source>
        <dbReference type="EMBL" id="SFO72227.1"/>
    </source>
</evidence>
<evidence type="ECO:0000256" key="3">
    <source>
        <dbReference type="SAM" id="SignalP"/>
    </source>
</evidence>
<sequence>MFWKKTAPVRTAAKPAISALAMALEPRMMFDGAVAATAAEVADTQAANAQPTADASSSHDNLAATPTGTADNRQEIVFVDGQVQDYQQLLAGLNPGTEVVVLDPKGDGLKQISDYLAGRSGIDAIHIVSHGLPGQVTLGSLALDKAGLDAHAAELAQIGQSLDVDGDILFYGCDVGSGAAGQTFVSQIAQLTGADVAASNDATGSTSQGGDWALEVTSGSIEAVTPFSASAQQAFSGRLFAGTLNFSGPDAVLGTTVTDGQANSTDIPGVVIEIYSANSGNTNSNSQWEYYSNLFGDGTPNAEGIVDASGDGTPIIIIRSQNGADFSFTGIKVVDYLGVHPQITFEAFRDGVSLGSVTLTTDTGDYISDFTQANGLTASIFQNVDEIRISDPSSGDGNLYVGIDNIGFAEVPRPALVSATFSDNNLKIGETSIVTFTFNIAVSGFTTADLTVPNGNISGLSSSDGGLTWTGLFTPNASVTDGTNVITVDLSGVSAVSGGLAGVGTADSSNYVIDTLAPSVTSVTSSTANGTYKAGDVISVQVNFGEVVTVAGTPQLTMETGSTDRTINYASGSGTSTLSFNYTVQAGDSAADLDYISSGALALNGGTIRDAAGNNAILTLAAPGAAGSLGANKDIVINSAPAIANLNGDSVAWAGAGNTVTLDASMNATFSDTEFGALNGGNGNWFGATLTIQQANGAVPSDVFGLSTLGASFTVSGNTLQSGGLTFATFTSSGGVLTIAFTSTGTAATTALVNDVARHVTYRSDTPAGDATISFSMTDGTSTATANTTVTSDTIYVTNATDTATIDRTDGVSFSEAIAIAAADATGSQTIVFASNLAGQTLNLNTVSLNESLTFDMTQASGLTLTGGTITLAGGTTQAFNVGFGYSATISSLVAGSGALTKTGAGELTLSNSNTNTGTTAVSAGTLVVDGSTSSSTTVAGGATLAGSGTLGGDVTVQNGGTLSPGGAGVGTLTVNGNLTLNSGSTLALDINGITAGTGYDRVVVNGTVDVSAANLSVTHGYAAGSGDSYTVIVNDAADAVTGTFSGVSEGGKFNAAGNGTELTTSYTGGTGNDLTLTTPIAPTITNVSSSTANGTYKIGDVITVNVQFDSAVNVTGIPTLTLETGATDRVLNYLSGSGTNTLSFSYTVQAGDSSADLDYASTTALSLNGGSIQDGANQNAILTLATPGAAGSLGANNALVVDGVRPAATSITLSDTNLRIGETATVTITFNEAVLGLDVGDFNVANGSLSNPSSSDGGLTWTATFTPSANITDASNIITLNNTGVMDSAGNIGSGTTDSVNYAIDTQRPTATIVVTDTTLKAGQTTTVTITFNEAVSGLGIGDFTVDNGTLSGLSSNDGGITWTATLTPGANVTDTSNLVSLDNTGYIDQAGNAGTGSTDSNNYAIDTQRPTATSVQVADTALKAGQTTTVTITFSEAVTGLTTTDFSVANGALSNLSSSDGGLTWTATLTPDADVTDATNLITLDNTGYTDAAGNTGTGTTDSNNYAIDSKAPAVTSVSVPANGTYVAGDTLDFTVNFDETVTIDTTGGTPRLAITLDTGGTVYANYLSGSGSNALVFRLTVANGQQDSSGITIGANLQANGATLRDAAGNDTATSLNNVGTTTAVLVDAAPPQVTGIALDSTSPTTSNTLGFTVTFSEDVNGVDLTDFALATTGSANGTLLSLVQVDARTYRVTVSGVTGQGTLGLSLTAAGSGIVDGVGNAMLSNFSSASYTLGSLDNGDPEFRANPTPNISTTPTSPIEPNLPSAPPPSVTTSPLLPPPLFEVPTLGSGIPTLGNIFINNGALAPSYIAQVFASSDSGAGNGSGIGFLGFGGGDGGVFGSSSFSGIFGKDTPQDNEKLEVFDGNKWGTSGGIFGAPTLGQQLHDLHEGEQRQHRELALALQQIAAAQPPI</sequence>